<comment type="caution">
    <text evidence="2">The sequence shown here is derived from an EMBL/GenBank/DDBJ whole genome shotgun (WGS) entry which is preliminary data.</text>
</comment>
<dbReference type="AlphaFoldDB" id="F1ZAC9"/>
<proteinExistence type="predicted"/>
<evidence type="ECO:0000313" key="2">
    <source>
        <dbReference type="EMBL" id="EGD58463.1"/>
    </source>
</evidence>
<dbReference type="GO" id="GO:0003700">
    <property type="term" value="F:DNA-binding transcription factor activity"/>
    <property type="evidence" value="ECO:0007669"/>
    <property type="project" value="TreeGrafter"/>
</dbReference>
<evidence type="ECO:0000313" key="3">
    <source>
        <dbReference type="Proteomes" id="UP000004728"/>
    </source>
</evidence>
<dbReference type="GO" id="GO:0005829">
    <property type="term" value="C:cytosol"/>
    <property type="evidence" value="ECO:0007669"/>
    <property type="project" value="TreeGrafter"/>
</dbReference>
<evidence type="ECO:0000256" key="1">
    <source>
        <dbReference type="ARBA" id="ARBA00023125"/>
    </source>
</evidence>
<name>F1ZAC9_9SPHN</name>
<organism evidence="2 3">
    <name type="scientific">Novosphingobium nitrogenifigens DSM 19370</name>
    <dbReference type="NCBI Taxonomy" id="983920"/>
    <lineage>
        <taxon>Bacteria</taxon>
        <taxon>Pseudomonadati</taxon>
        <taxon>Pseudomonadota</taxon>
        <taxon>Alphaproteobacteria</taxon>
        <taxon>Sphingomonadales</taxon>
        <taxon>Sphingomonadaceae</taxon>
        <taxon>Novosphingobium</taxon>
    </lineage>
</organism>
<dbReference type="PANTHER" id="PTHR33221">
    <property type="entry name" value="WINGED HELIX-TURN-HELIX TRANSCRIPTIONAL REGULATOR, RRF2 FAMILY"/>
    <property type="match status" value="1"/>
</dbReference>
<dbReference type="EMBL" id="AEWJ01000041">
    <property type="protein sequence ID" value="EGD58463.1"/>
    <property type="molecule type" value="Genomic_DNA"/>
</dbReference>
<dbReference type="InterPro" id="IPR036390">
    <property type="entry name" value="WH_DNA-bd_sf"/>
</dbReference>
<keyword evidence="1" id="KW-0238">DNA-binding</keyword>
<sequence>MLSQKTRYTIRALQHLADAFGQGSVRLDAIAEAQNIPRKFLTVILSEMAREGIVISQRGRDGGYELALPPVDIRYGDIIRLCRGSLALVPCASRNAHETCANCLPEEECRLRGLMLQLRDETAAILDRITLADPIQVEPPFDQMDDLAHV</sequence>
<dbReference type="NCBIfam" id="TIGR00738">
    <property type="entry name" value="rrf2_super"/>
    <property type="match status" value="1"/>
</dbReference>
<dbReference type="PROSITE" id="PS51197">
    <property type="entry name" value="HTH_RRF2_2"/>
    <property type="match status" value="1"/>
</dbReference>
<dbReference type="GO" id="GO:0003677">
    <property type="term" value="F:DNA binding"/>
    <property type="evidence" value="ECO:0007669"/>
    <property type="project" value="UniProtKB-KW"/>
</dbReference>
<keyword evidence="3" id="KW-1185">Reference proteome</keyword>
<dbReference type="SUPFAM" id="SSF46785">
    <property type="entry name" value="Winged helix' DNA-binding domain"/>
    <property type="match status" value="1"/>
</dbReference>
<dbReference type="InterPro" id="IPR036388">
    <property type="entry name" value="WH-like_DNA-bd_sf"/>
</dbReference>
<dbReference type="PANTHER" id="PTHR33221:SF5">
    <property type="entry name" value="HTH-TYPE TRANSCRIPTIONAL REGULATOR ISCR"/>
    <property type="match status" value="1"/>
</dbReference>
<dbReference type="OrthoDB" id="9802344at2"/>
<reference evidence="2 3" key="1">
    <citation type="journal article" date="2012" name="J. Bacteriol.">
        <title>Draft Genome Sequence of Novosphingobium nitrogenifigens Y88T.</title>
        <authorList>
            <person name="Strabala T.J."/>
            <person name="Macdonald L."/>
            <person name="Liu V."/>
            <person name="Smit A.M."/>
        </authorList>
    </citation>
    <scope>NUCLEOTIDE SEQUENCE [LARGE SCALE GENOMIC DNA]</scope>
    <source>
        <strain evidence="2 3">DSM 19370</strain>
    </source>
</reference>
<dbReference type="HOGENOM" id="CLU_107144_1_1_5"/>
<dbReference type="Gene3D" id="1.10.10.10">
    <property type="entry name" value="Winged helix-like DNA-binding domain superfamily/Winged helix DNA-binding domain"/>
    <property type="match status" value="1"/>
</dbReference>
<dbReference type="Proteomes" id="UP000004728">
    <property type="component" value="Unassembled WGS sequence"/>
</dbReference>
<dbReference type="RefSeq" id="WP_008066761.1">
    <property type="nucleotide sequence ID" value="NZ_AQWK01000002.1"/>
</dbReference>
<protein>
    <submittedName>
        <fullName evidence="2">BadM/Rrf2 family transcriptional regulator</fullName>
    </submittedName>
</protein>
<dbReference type="InParanoid" id="F1ZAC9"/>
<accession>F1ZAC9</accession>
<dbReference type="STRING" id="983920.Y88_0518"/>
<dbReference type="eggNOG" id="COG1959">
    <property type="taxonomic scope" value="Bacteria"/>
</dbReference>
<dbReference type="InterPro" id="IPR000944">
    <property type="entry name" value="Tscrpt_reg_Rrf2"/>
</dbReference>
<gene>
    <name evidence="2" type="ORF">Y88_0518</name>
</gene>
<dbReference type="Pfam" id="PF02082">
    <property type="entry name" value="Rrf2"/>
    <property type="match status" value="1"/>
</dbReference>